<name>A0ABY2Z0U2_9BACT</name>
<keyword evidence="1" id="KW-0812">Transmembrane</keyword>
<dbReference type="EMBL" id="VHHP01000004">
    <property type="protein sequence ID" value="TPR53911.1"/>
    <property type="molecule type" value="Genomic_DNA"/>
</dbReference>
<protein>
    <submittedName>
        <fullName evidence="2">Uncharacterized protein</fullName>
    </submittedName>
</protein>
<evidence type="ECO:0000313" key="2">
    <source>
        <dbReference type="EMBL" id="TPR53911.1"/>
    </source>
</evidence>
<keyword evidence="3" id="KW-1185">Reference proteome</keyword>
<dbReference type="Proteomes" id="UP000316851">
    <property type="component" value="Unassembled WGS sequence"/>
</dbReference>
<sequence>MKIKLLNTDEPLKSKKAIIKARNTFIIAYIFQLLFYILALAGTLAAAVLWLLYKKITLAAGVSLFVIAAILAIGGILLNIFLVKNQSLHYFAYMSAKTSRSIYFLYYRLINTKVSRVNDTKFQILEIEYAKNSKILTD</sequence>
<keyword evidence="1" id="KW-0472">Membrane</keyword>
<organism evidence="2 3">
    <name type="scientific">Metamycoplasma neophronis</name>
    <dbReference type="NCBI Taxonomy" id="872983"/>
    <lineage>
        <taxon>Bacteria</taxon>
        <taxon>Bacillati</taxon>
        <taxon>Mycoplasmatota</taxon>
        <taxon>Mycoplasmoidales</taxon>
        <taxon>Metamycoplasmataceae</taxon>
        <taxon>Metamycoplasma</taxon>
    </lineage>
</organism>
<dbReference type="RefSeq" id="WP_140914876.1">
    <property type="nucleotide sequence ID" value="NZ_VHHP01000004.1"/>
</dbReference>
<reference evidence="2" key="1">
    <citation type="submission" date="2019-06" db="EMBL/GenBank/DDBJ databases">
        <title>Mycoplasma neophronis type strain whole genome sequence.</title>
        <authorList>
            <person name="Spergser J."/>
        </authorList>
    </citation>
    <scope>NUCLEOTIDE SEQUENCE [LARGE SCALE GENOMIC DNA]</scope>
    <source>
        <strain evidence="2">DSM 24097</strain>
    </source>
</reference>
<accession>A0ABY2Z0U2</accession>
<proteinExistence type="predicted"/>
<evidence type="ECO:0000256" key="1">
    <source>
        <dbReference type="SAM" id="Phobius"/>
    </source>
</evidence>
<keyword evidence="1" id="KW-1133">Transmembrane helix</keyword>
<comment type="caution">
    <text evidence="2">The sequence shown here is derived from an EMBL/GenBank/DDBJ whole genome shotgun (WGS) entry which is preliminary data.</text>
</comment>
<evidence type="ECO:0000313" key="3">
    <source>
        <dbReference type="Proteomes" id="UP000316851"/>
    </source>
</evidence>
<feature type="transmembrane region" description="Helical" evidence="1">
    <location>
        <begin position="58"/>
        <end position="82"/>
    </location>
</feature>
<gene>
    <name evidence="2" type="ORF">FJR74_02000</name>
</gene>
<feature type="transmembrane region" description="Helical" evidence="1">
    <location>
        <begin position="25"/>
        <end position="52"/>
    </location>
</feature>